<evidence type="ECO:0000313" key="7">
    <source>
        <dbReference type="EMBL" id="KAF3691766.1"/>
    </source>
</evidence>
<dbReference type="Gene3D" id="3.30.160.60">
    <property type="entry name" value="Classic Zinc Finger"/>
    <property type="match status" value="1"/>
</dbReference>
<evidence type="ECO:0000259" key="6">
    <source>
        <dbReference type="PROSITE" id="PS50157"/>
    </source>
</evidence>
<dbReference type="EMBL" id="CM015718">
    <property type="protein sequence ID" value="KAF3691766.1"/>
    <property type="molecule type" value="Genomic_DNA"/>
</dbReference>
<dbReference type="SMART" id="SM00355">
    <property type="entry name" value="ZnF_C2H2"/>
    <property type="match status" value="3"/>
</dbReference>
<evidence type="ECO:0000313" key="8">
    <source>
        <dbReference type="Proteomes" id="UP000503349"/>
    </source>
</evidence>
<dbReference type="GO" id="GO:0043565">
    <property type="term" value="F:sequence-specific DNA binding"/>
    <property type="evidence" value="ECO:0007669"/>
    <property type="project" value="TreeGrafter"/>
</dbReference>
<gene>
    <name evidence="7" type="ORF">EXN66_Car007441</name>
</gene>
<evidence type="ECO:0000256" key="5">
    <source>
        <dbReference type="PROSITE-ProRule" id="PRU00042"/>
    </source>
</evidence>
<protein>
    <recommendedName>
        <fullName evidence="6">C2H2-type domain-containing protein</fullName>
    </recommendedName>
</protein>
<dbReference type="PROSITE" id="PS00028">
    <property type="entry name" value="ZINC_FINGER_C2H2_1"/>
    <property type="match status" value="1"/>
</dbReference>
<dbReference type="PANTHER" id="PTHR24408:SF58">
    <property type="entry name" value="TRANSCRIPTION FACTOR (TFIIIA), PUTATIVE (AFU_ORTHOLOGUE AFUA_1G05150)-RELATED"/>
    <property type="match status" value="1"/>
</dbReference>
<keyword evidence="4" id="KW-0862">Zinc</keyword>
<dbReference type="SUPFAM" id="SSF57667">
    <property type="entry name" value="beta-beta-alpha zinc fingers"/>
    <property type="match status" value="1"/>
</dbReference>
<keyword evidence="2" id="KW-0677">Repeat</keyword>
<dbReference type="InterPro" id="IPR013087">
    <property type="entry name" value="Znf_C2H2_type"/>
</dbReference>
<evidence type="ECO:0000256" key="4">
    <source>
        <dbReference type="ARBA" id="ARBA00022833"/>
    </source>
</evidence>
<evidence type="ECO:0000256" key="1">
    <source>
        <dbReference type="ARBA" id="ARBA00022723"/>
    </source>
</evidence>
<dbReference type="Proteomes" id="UP000503349">
    <property type="component" value="Chromosome 7"/>
</dbReference>
<evidence type="ECO:0000256" key="2">
    <source>
        <dbReference type="ARBA" id="ARBA00022737"/>
    </source>
</evidence>
<keyword evidence="8" id="KW-1185">Reference proteome</keyword>
<dbReference type="InterPro" id="IPR036236">
    <property type="entry name" value="Znf_C2H2_sf"/>
</dbReference>
<keyword evidence="1" id="KW-0479">Metal-binding</keyword>
<organism evidence="7 8">
    <name type="scientific">Channa argus</name>
    <name type="common">Northern snakehead</name>
    <name type="synonym">Ophicephalus argus</name>
    <dbReference type="NCBI Taxonomy" id="215402"/>
    <lineage>
        <taxon>Eukaryota</taxon>
        <taxon>Metazoa</taxon>
        <taxon>Chordata</taxon>
        <taxon>Craniata</taxon>
        <taxon>Vertebrata</taxon>
        <taxon>Euteleostomi</taxon>
        <taxon>Actinopterygii</taxon>
        <taxon>Neopterygii</taxon>
        <taxon>Teleostei</taxon>
        <taxon>Neoteleostei</taxon>
        <taxon>Acanthomorphata</taxon>
        <taxon>Anabantaria</taxon>
        <taxon>Anabantiformes</taxon>
        <taxon>Channoidei</taxon>
        <taxon>Channidae</taxon>
        <taxon>Channa</taxon>
    </lineage>
</organism>
<reference evidence="8" key="2">
    <citation type="submission" date="2019-02" db="EMBL/GenBank/DDBJ databases">
        <title>Opniocepnalus argus Var Kimnra genome.</title>
        <authorList>
            <person name="Zhou C."/>
            <person name="Xiao S."/>
        </authorList>
    </citation>
    <scope>NUCLEOTIDE SEQUENCE [LARGE SCALE GENOMIC DNA]</scope>
</reference>
<evidence type="ECO:0000256" key="3">
    <source>
        <dbReference type="ARBA" id="ARBA00022771"/>
    </source>
</evidence>
<proteinExistence type="predicted"/>
<dbReference type="GO" id="GO:0008270">
    <property type="term" value="F:zinc ion binding"/>
    <property type="evidence" value="ECO:0007669"/>
    <property type="project" value="UniProtKB-KW"/>
</dbReference>
<dbReference type="GO" id="GO:0000981">
    <property type="term" value="F:DNA-binding transcription factor activity, RNA polymerase II-specific"/>
    <property type="evidence" value="ECO:0007669"/>
    <property type="project" value="TreeGrafter"/>
</dbReference>
<keyword evidence="3 5" id="KW-0863">Zinc-finger</keyword>
<name>A0A6G1PP42_CHAAH</name>
<dbReference type="PROSITE" id="PS50157">
    <property type="entry name" value="ZINC_FINGER_C2H2_2"/>
    <property type="match status" value="1"/>
</dbReference>
<reference evidence="7 8" key="1">
    <citation type="submission" date="2019-02" db="EMBL/GenBank/DDBJ databases">
        <title>Opniocepnalus argus genome.</title>
        <authorList>
            <person name="Zhou C."/>
            <person name="Xiao S."/>
        </authorList>
    </citation>
    <scope>NUCLEOTIDE SEQUENCE [LARGE SCALE GENOMIC DNA]</scope>
    <source>
        <strain evidence="7">OARG1902GOOAL</strain>
        <tissue evidence="7">Muscle</tissue>
    </source>
</reference>
<dbReference type="PANTHER" id="PTHR24408">
    <property type="entry name" value="ZINC FINGER PROTEIN"/>
    <property type="match status" value="1"/>
</dbReference>
<accession>A0A6G1PP42</accession>
<sequence length="528" mass="58471">MPSVRMERATQPLPKALDDDSGKELIYAAQFCFSCEQIFADRQSLEEHVCSAASYICSCGTEFAEYKDMQKHSTTHEPGHQVLDHETIRKRRIEKCIEEERQLKRLQTGEVVWKIHKLNSVPSDSLPVKPKLQAPITLSHMPKVPVQSARISKVPELYPSLSQASSLPHPVISGTDMKNIFEDVGAPTVDLWTLYHPVVLLQTMHKFNKKKPYSCGKCGQCFLTKTSLISHYSFHVTDKISGCIGCGLLLSSKKVVPRFHVCNSPSNATKFRFITASPLSYTRQNEASTVRSQDQGALGPQPTTSLQLKSHISIAASNGSQTPSITSTLPLKYEKIRTYSKNKGRSHGPSFLPSKTQNSSASKLHVNANVLSQNLAASVNSRQALSVTPSGHSMSSTNSLLSNPTQISSAKNGYTCRVCRFPFETTQLLQRHKCSKAQEFMAQNVRGGRNCKIKRVTPVASSIPAHMNGERKLGVTAFGNVKKKQLLAVTLNKEHRVDMDDDCYIVESRPDKPAEMIYQVTSSVPIKT</sequence>
<dbReference type="AlphaFoldDB" id="A0A6G1PP42"/>
<feature type="domain" description="C2H2-type" evidence="6">
    <location>
        <begin position="213"/>
        <end position="240"/>
    </location>
</feature>
<dbReference type="GO" id="GO:0005634">
    <property type="term" value="C:nucleus"/>
    <property type="evidence" value="ECO:0007669"/>
    <property type="project" value="TreeGrafter"/>
</dbReference>